<keyword evidence="1" id="KW-1185">Reference proteome</keyword>
<reference evidence="2" key="1">
    <citation type="submission" date="2016-11" db="UniProtKB">
        <authorList>
            <consortium name="WormBaseParasite"/>
        </authorList>
    </citation>
    <scope>IDENTIFICATION</scope>
</reference>
<evidence type="ECO:0000313" key="2">
    <source>
        <dbReference type="WBParaSite" id="L893_g29489.t1"/>
    </source>
</evidence>
<dbReference type="WBParaSite" id="L893_g29489.t1">
    <property type="protein sequence ID" value="L893_g29489.t1"/>
    <property type="gene ID" value="L893_g29489"/>
</dbReference>
<evidence type="ECO:0000313" key="1">
    <source>
        <dbReference type="Proteomes" id="UP000095287"/>
    </source>
</evidence>
<dbReference type="AlphaFoldDB" id="A0A1I7ZTU6"/>
<accession>A0A1I7ZTU6</accession>
<protein>
    <submittedName>
        <fullName evidence="2">Uncharacterized protein</fullName>
    </submittedName>
</protein>
<name>A0A1I7ZTU6_9BILA</name>
<dbReference type="Proteomes" id="UP000095287">
    <property type="component" value="Unplaced"/>
</dbReference>
<sequence>MRRSSSSHQASLLVPRIPLKLSTRAGRQYSTIPDMDGVPIAFWTHLCDMSLSCDVTEAKELSGTFEELVEIAIFLISLDKLDFCYLE</sequence>
<organism evidence="1 2">
    <name type="scientific">Steinernema glaseri</name>
    <dbReference type="NCBI Taxonomy" id="37863"/>
    <lineage>
        <taxon>Eukaryota</taxon>
        <taxon>Metazoa</taxon>
        <taxon>Ecdysozoa</taxon>
        <taxon>Nematoda</taxon>
        <taxon>Chromadorea</taxon>
        <taxon>Rhabditida</taxon>
        <taxon>Tylenchina</taxon>
        <taxon>Panagrolaimomorpha</taxon>
        <taxon>Strongyloidoidea</taxon>
        <taxon>Steinernematidae</taxon>
        <taxon>Steinernema</taxon>
    </lineage>
</organism>
<proteinExistence type="predicted"/>